<dbReference type="NCBIfam" id="TIGR00732">
    <property type="entry name" value="dprA"/>
    <property type="match status" value="1"/>
</dbReference>
<dbReference type="Gene3D" id="1.10.10.10">
    <property type="entry name" value="Winged helix-like DNA-binding domain superfamily/Winged helix DNA-binding domain"/>
    <property type="match status" value="1"/>
</dbReference>
<evidence type="ECO:0000259" key="3">
    <source>
        <dbReference type="Pfam" id="PF17782"/>
    </source>
</evidence>
<feature type="domain" description="Smf/DprA SLOG" evidence="2">
    <location>
        <begin position="83"/>
        <end position="292"/>
    </location>
</feature>
<evidence type="ECO:0000313" key="5">
    <source>
        <dbReference type="Proteomes" id="UP000017090"/>
    </source>
</evidence>
<dbReference type="RefSeq" id="WP_023053606.1">
    <property type="nucleotide sequence ID" value="NZ_AWXA01000028.1"/>
</dbReference>
<sequence>MAPCAEEDKIYLAALLSVPQLGGKRLLQLLRRFGSLAQIWQADGSIIRKTKILPPKAADSLQAMRASFAKETFQEKLETAGAKLITLWDEAYPVLLKETYNPPLLLYCQGHLPKTDRIVAFVGARKATPYGLNTAQTLAEQLGRSGVVIVSGGARGIDTKAHIGAMKGKGQTVVVTANGLDRCYPPENKRLFADILAQGGAVISEYTFGMEPLAQNFPARNRIIAGLSRGVAVIEADLRSGSLITADFALEEGRDVFAVPGSIYSQMSKGTNQLLRKGAIALTAGQDILAEYGWDSVRSETRSMQASLTSAEQALLEKIRPDESVTAEQLAAETSLPVPELMRLLLQLQMKNVVEEIAGSDYIRKETV</sequence>
<dbReference type="InterPro" id="IPR057666">
    <property type="entry name" value="DrpA_SLOG"/>
</dbReference>
<dbReference type="InterPro" id="IPR003488">
    <property type="entry name" value="DprA"/>
</dbReference>
<evidence type="ECO:0000259" key="2">
    <source>
        <dbReference type="Pfam" id="PF02481"/>
    </source>
</evidence>
<dbReference type="Gene3D" id="3.40.50.450">
    <property type="match status" value="1"/>
</dbReference>
<dbReference type="eggNOG" id="COG0758">
    <property type="taxonomic scope" value="Bacteria"/>
</dbReference>
<dbReference type="EMBL" id="AWXA01000028">
    <property type="protein sequence ID" value="ERT60034.1"/>
    <property type="molecule type" value="Genomic_DNA"/>
</dbReference>
<gene>
    <name evidence="4" type="primary">dprA</name>
    <name evidence="4" type="ORF">HMPREF1250_0865</name>
</gene>
<dbReference type="PATRIC" id="fig|1111454.3.peg.1058"/>
<keyword evidence="5" id="KW-1185">Reference proteome</keyword>
<evidence type="ECO:0000313" key="4">
    <source>
        <dbReference type="EMBL" id="ERT60034.1"/>
    </source>
</evidence>
<comment type="similarity">
    <text evidence="1">Belongs to the DprA/Smf family.</text>
</comment>
<dbReference type="STRING" id="1111454.HMPREF1250_0865"/>
<dbReference type="AlphaFoldDB" id="U7UMB1"/>
<dbReference type="InterPro" id="IPR041614">
    <property type="entry name" value="DprA_WH"/>
</dbReference>
<dbReference type="PANTHER" id="PTHR43022:SF1">
    <property type="entry name" value="PROTEIN SMF"/>
    <property type="match status" value="1"/>
</dbReference>
<dbReference type="InterPro" id="IPR036388">
    <property type="entry name" value="WH-like_DNA-bd_sf"/>
</dbReference>
<proteinExistence type="inferred from homology"/>
<organism evidence="4 5">
    <name type="scientific">Megasphaera vaginalis</name>
    <name type="common">ex Srinivasan et al. 2021</name>
    <dbReference type="NCBI Taxonomy" id="1111454"/>
    <lineage>
        <taxon>Bacteria</taxon>
        <taxon>Bacillati</taxon>
        <taxon>Bacillota</taxon>
        <taxon>Negativicutes</taxon>
        <taxon>Veillonellales</taxon>
        <taxon>Veillonellaceae</taxon>
        <taxon>Megasphaera</taxon>
    </lineage>
</organism>
<dbReference type="OrthoDB" id="9785707at2"/>
<dbReference type="Proteomes" id="UP000017090">
    <property type="component" value="Unassembled WGS sequence"/>
</dbReference>
<dbReference type="SUPFAM" id="SSF102405">
    <property type="entry name" value="MCP/YpsA-like"/>
    <property type="match status" value="1"/>
</dbReference>
<protein>
    <submittedName>
        <fullName evidence="4">DNA protecting protein DprA</fullName>
    </submittedName>
</protein>
<evidence type="ECO:0000256" key="1">
    <source>
        <dbReference type="ARBA" id="ARBA00006525"/>
    </source>
</evidence>
<dbReference type="Pfam" id="PF02481">
    <property type="entry name" value="DNA_processg_A"/>
    <property type="match status" value="1"/>
</dbReference>
<accession>U7UMB1</accession>
<dbReference type="InterPro" id="IPR010994">
    <property type="entry name" value="RuvA_2-like"/>
</dbReference>
<feature type="domain" description="DprA winged helix" evidence="3">
    <location>
        <begin position="305"/>
        <end position="359"/>
    </location>
</feature>
<reference evidence="4 5" key="1">
    <citation type="submission" date="2013-09" db="EMBL/GenBank/DDBJ databases">
        <authorList>
            <person name="Durkin A.S."/>
            <person name="Haft D.R."/>
            <person name="McCorrison J."/>
            <person name="Torralba M."/>
            <person name="Gillis M."/>
            <person name="Haft D.H."/>
            <person name="Methe B."/>
            <person name="Sutton G."/>
            <person name="Nelson K.E."/>
        </authorList>
    </citation>
    <scope>NUCLEOTIDE SEQUENCE [LARGE SCALE GENOMIC DNA]</scope>
    <source>
        <strain evidence="4 5">BV3C16-1</strain>
    </source>
</reference>
<dbReference type="PANTHER" id="PTHR43022">
    <property type="entry name" value="PROTEIN SMF"/>
    <property type="match status" value="1"/>
</dbReference>
<dbReference type="GO" id="GO:0009294">
    <property type="term" value="P:DNA-mediated transformation"/>
    <property type="evidence" value="ECO:0007669"/>
    <property type="project" value="InterPro"/>
</dbReference>
<comment type="caution">
    <text evidence="4">The sequence shown here is derived from an EMBL/GenBank/DDBJ whole genome shotgun (WGS) entry which is preliminary data.</text>
</comment>
<name>U7UMB1_9FIRM</name>
<dbReference type="SUPFAM" id="SSF47781">
    <property type="entry name" value="RuvA domain 2-like"/>
    <property type="match status" value="1"/>
</dbReference>
<dbReference type="Pfam" id="PF17782">
    <property type="entry name" value="WHD_DprA"/>
    <property type="match status" value="1"/>
</dbReference>